<feature type="compositionally biased region" description="Basic residues" evidence="1">
    <location>
        <begin position="108"/>
        <end position="123"/>
    </location>
</feature>
<evidence type="ECO:0000259" key="3">
    <source>
        <dbReference type="Pfam" id="PF00472"/>
    </source>
</evidence>
<organism evidence="4 5">
    <name type="scientific">Gemmata massiliana</name>
    <dbReference type="NCBI Taxonomy" id="1210884"/>
    <lineage>
        <taxon>Bacteria</taxon>
        <taxon>Pseudomonadati</taxon>
        <taxon>Planctomycetota</taxon>
        <taxon>Planctomycetia</taxon>
        <taxon>Gemmatales</taxon>
        <taxon>Gemmataceae</taxon>
        <taxon>Gemmata</taxon>
    </lineage>
</organism>
<keyword evidence="2" id="KW-1133">Transmembrane helix</keyword>
<dbReference type="EMBL" id="LR593886">
    <property type="protein sequence ID" value="VTR93445.1"/>
    <property type="molecule type" value="Genomic_DNA"/>
</dbReference>
<keyword evidence="2" id="KW-0472">Membrane</keyword>
<dbReference type="KEGG" id="gms:SOIL9_42690"/>
<dbReference type="GO" id="GO:0003747">
    <property type="term" value="F:translation release factor activity"/>
    <property type="evidence" value="ECO:0007669"/>
    <property type="project" value="InterPro"/>
</dbReference>
<proteinExistence type="predicted"/>
<dbReference type="SUPFAM" id="SSF110916">
    <property type="entry name" value="Peptidyl-tRNA hydrolase domain-like"/>
    <property type="match status" value="1"/>
</dbReference>
<evidence type="ECO:0000313" key="5">
    <source>
        <dbReference type="Proteomes" id="UP000464178"/>
    </source>
</evidence>
<name>A0A6P2CZ86_9BACT</name>
<dbReference type="InterPro" id="IPR000352">
    <property type="entry name" value="Pep_chain_release_fac_I"/>
</dbReference>
<dbReference type="RefSeq" id="WP_162668171.1">
    <property type="nucleotide sequence ID" value="NZ_LR593886.1"/>
</dbReference>
<evidence type="ECO:0000256" key="2">
    <source>
        <dbReference type="SAM" id="Phobius"/>
    </source>
</evidence>
<dbReference type="NCBIfam" id="NF006718">
    <property type="entry name" value="PRK09256.1"/>
    <property type="match status" value="1"/>
</dbReference>
<dbReference type="PANTHER" id="PTHR47814:SF1">
    <property type="entry name" value="PEPTIDYL-TRNA HYDROLASE ARFB"/>
    <property type="match status" value="1"/>
</dbReference>
<feature type="region of interest" description="Disordered" evidence="1">
    <location>
        <begin position="108"/>
        <end position="141"/>
    </location>
</feature>
<evidence type="ECO:0000313" key="4">
    <source>
        <dbReference type="EMBL" id="VTR93445.1"/>
    </source>
</evidence>
<dbReference type="GO" id="GO:0004045">
    <property type="term" value="F:peptidyl-tRNA hydrolase activity"/>
    <property type="evidence" value="ECO:0007669"/>
    <property type="project" value="TreeGrafter"/>
</dbReference>
<dbReference type="AlphaFoldDB" id="A0A6P2CZ86"/>
<dbReference type="Proteomes" id="UP000464178">
    <property type="component" value="Chromosome"/>
</dbReference>
<dbReference type="Pfam" id="PF00472">
    <property type="entry name" value="RF-1"/>
    <property type="match status" value="1"/>
</dbReference>
<keyword evidence="5" id="KW-1185">Reference proteome</keyword>
<feature type="transmembrane region" description="Helical" evidence="2">
    <location>
        <begin position="38"/>
        <end position="56"/>
    </location>
</feature>
<keyword evidence="2" id="KW-0812">Transmembrane</keyword>
<dbReference type="PANTHER" id="PTHR47814">
    <property type="entry name" value="PEPTIDYL-TRNA HYDROLASE ARFB"/>
    <property type="match status" value="1"/>
</dbReference>
<gene>
    <name evidence="4" type="ORF">SOIL9_42690</name>
</gene>
<protein>
    <recommendedName>
        <fullName evidence="3">Prokaryotic-type class I peptide chain release factors domain-containing protein</fullName>
    </recommendedName>
</protein>
<sequence>MLQITETIAIADDDLEWSFARAGGPGGQNVNKVASKAVLRWLAAATTVVVPSLALARMKTMFPSRFTTEGDVVIQSQKYRDQERNKEDCLLKLTEMVRAALVEPVVRKKTKVSKGAKKRRVADKRRNSDKKQSRRVSGGDD</sequence>
<accession>A0A6P2CZ86</accession>
<dbReference type="GO" id="GO:0043022">
    <property type="term" value="F:ribosome binding"/>
    <property type="evidence" value="ECO:0007669"/>
    <property type="project" value="TreeGrafter"/>
</dbReference>
<reference evidence="4 5" key="1">
    <citation type="submission" date="2019-05" db="EMBL/GenBank/DDBJ databases">
        <authorList>
            <consortium name="Science for Life Laboratories"/>
        </authorList>
    </citation>
    <scope>NUCLEOTIDE SEQUENCE [LARGE SCALE GENOMIC DNA]</scope>
    <source>
        <strain evidence="4">Soil9</strain>
    </source>
</reference>
<dbReference type="GO" id="GO:0072344">
    <property type="term" value="P:rescue of stalled ribosome"/>
    <property type="evidence" value="ECO:0007669"/>
    <property type="project" value="TreeGrafter"/>
</dbReference>
<feature type="domain" description="Prokaryotic-type class I peptide chain release factors" evidence="3">
    <location>
        <begin position="7"/>
        <end position="136"/>
    </location>
</feature>
<dbReference type="Gene3D" id="3.30.160.20">
    <property type="match status" value="1"/>
</dbReference>
<evidence type="ECO:0000256" key="1">
    <source>
        <dbReference type="SAM" id="MobiDB-lite"/>
    </source>
</evidence>